<dbReference type="CDD" id="cd11386">
    <property type="entry name" value="MCP_signal"/>
    <property type="match status" value="1"/>
</dbReference>
<dbReference type="RefSeq" id="WP_309540114.1">
    <property type="nucleotide sequence ID" value="NZ_CP133659.1"/>
</dbReference>
<dbReference type="InterPro" id="IPR004089">
    <property type="entry name" value="MCPsignal_dom"/>
</dbReference>
<dbReference type="Proteomes" id="UP001180616">
    <property type="component" value="Chromosome"/>
</dbReference>
<dbReference type="InterPro" id="IPR029095">
    <property type="entry name" value="NarX-like_N"/>
</dbReference>
<keyword evidence="9" id="KW-1185">Reference proteome</keyword>
<dbReference type="SUPFAM" id="SSF55785">
    <property type="entry name" value="PYP-like sensor domain (PAS domain)"/>
    <property type="match status" value="1"/>
</dbReference>
<evidence type="ECO:0000256" key="5">
    <source>
        <dbReference type="ARBA" id="ARBA00023224"/>
    </source>
</evidence>
<feature type="domain" description="Methyl-accepting transducer" evidence="7">
    <location>
        <begin position="391"/>
        <end position="627"/>
    </location>
</feature>
<keyword evidence="5 6" id="KW-0807">Transducer</keyword>
<evidence type="ECO:0000313" key="8">
    <source>
        <dbReference type="EMBL" id="WMW63990.1"/>
    </source>
</evidence>
<dbReference type="Pfam" id="PF00015">
    <property type="entry name" value="MCPsignal"/>
    <property type="match status" value="1"/>
</dbReference>
<dbReference type="EMBL" id="CP133659">
    <property type="protein sequence ID" value="WMW63990.1"/>
    <property type="molecule type" value="Genomic_DNA"/>
</dbReference>
<evidence type="ECO:0000313" key="9">
    <source>
        <dbReference type="Proteomes" id="UP001180616"/>
    </source>
</evidence>
<dbReference type="Pfam" id="PF13675">
    <property type="entry name" value="PilJ"/>
    <property type="match status" value="1"/>
</dbReference>
<evidence type="ECO:0000259" key="7">
    <source>
        <dbReference type="PROSITE" id="PS50111"/>
    </source>
</evidence>
<evidence type="ECO:0000256" key="2">
    <source>
        <dbReference type="ARBA" id="ARBA00022692"/>
    </source>
</evidence>
<dbReference type="PANTHER" id="PTHR32089:SF112">
    <property type="entry name" value="LYSOZYME-LIKE PROTEIN-RELATED"/>
    <property type="match status" value="1"/>
</dbReference>
<organism evidence="8 9">
    <name type="scientific">Nitratidesulfovibrio liaohensis</name>
    <dbReference type="NCBI Taxonomy" id="2604158"/>
    <lineage>
        <taxon>Bacteria</taxon>
        <taxon>Pseudomonadati</taxon>
        <taxon>Thermodesulfobacteriota</taxon>
        <taxon>Desulfovibrionia</taxon>
        <taxon>Desulfovibrionales</taxon>
        <taxon>Desulfovibrionaceae</taxon>
        <taxon>Nitratidesulfovibrio</taxon>
    </lineage>
</organism>
<dbReference type="Gene3D" id="3.30.450.20">
    <property type="entry name" value="PAS domain"/>
    <property type="match status" value="1"/>
</dbReference>
<name>A0ABY9R0G6_9BACT</name>
<sequence length="663" mass="70011">MSIRLRILLAVLGQALLAVALCMAVIVISNRQTTDGMAVNLAGRQRMLSQKMTKEALALLHGGPATLRPSIANQIRVFDVTLAAFIDGGQAPLTLKPDGPTGQLPAPSAAVRGQLLTVRGEWLRLRGLVEAALPEGAVAAPDTAPALLAASDGVLDAMNKAVTLMQGESESRVSALLVSQVAGLCLALALGAVAVLVLHRQVIRPLYDIRDFAREQAQGPRCMDLAGNFHRELREVADALCAMTGNLTGALGFSEGVLRSIETPYLVVDTQEKLLRCNAALLTLIERDGTPEQYHGMGASEFFYGDPGRQTVVGKVMREGVPVVREVEITGRLGGVRRVNIAAAQLRNAMDDSLVGGICLYTDLTELRRAEADAQARTDRLAQAAREADGISRQVVDGSESLAERVRDAALGAQTQRDRVDETVSVMQDVNAAAVDATRLAGRAADAAERAVDEARAGSDKVRRMREAMRGVVERSEELRGGMRELGGQAESIGRVMAVIADIADQTNLLALNAAIEAARAGDAGRGFAVVADEVRKLAEKTMQATSEVHAAITAIQHGVRDSMNRVDASGGAIDETAQLAGESSEALERIVHLVGATTDEVGSIADRASVQADQAARAAMAIDVIREVAEGMAQGMHEAASAVDGLRQQADRLQALIVQITA</sequence>
<comment type="subcellular location">
    <subcellularLocation>
        <location evidence="1">Membrane</location>
        <topology evidence="1">Multi-pass membrane protein</topology>
    </subcellularLocation>
</comment>
<reference evidence="8" key="1">
    <citation type="submission" date="2023-09" db="EMBL/GenBank/DDBJ databases">
        <authorList>
            <consortium name="CW5 consortium"/>
            <person name="Lu C.-W."/>
        </authorList>
    </citation>
    <scope>NUCLEOTIDE SEQUENCE</scope>
    <source>
        <strain evidence="8">KPS</strain>
    </source>
</reference>
<evidence type="ECO:0000256" key="6">
    <source>
        <dbReference type="PROSITE-ProRule" id="PRU00284"/>
    </source>
</evidence>
<dbReference type="PROSITE" id="PS50111">
    <property type="entry name" value="CHEMOTAXIS_TRANSDUC_2"/>
    <property type="match status" value="1"/>
</dbReference>
<proteinExistence type="predicted"/>
<evidence type="ECO:0000256" key="4">
    <source>
        <dbReference type="ARBA" id="ARBA00023136"/>
    </source>
</evidence>
<keyword evidence="3" id="KW-1133">Transmembrane helix</keyword>
<dbReference type="PANTHER" id="PTHR32089">
    <property type="entry name" value="METHYL-ACCEPTING CHEMOTAXIS PROTEIN MCPB"/>
    <property type="match status" value="1"/>
</dbReference>
<evidence type="ECO:0000256" key="3">
    <source>
        <dbReference type="ARBA" id="ARBA00022989"/>
    </source>
</evidence>
<dbReference type="SUPFAM" id="SSF58104">
    <property type="entry name" value="Methyl-accepting chemotaxis protein (MCP) signaling domain"/>
    <property type="match status" value="1"/>
</dbReference>
<gene>
    <name evidence="8" type="ORF">KPS_001964</name>
</gene>
<protein>
    <submittedName>
        <fullName evidence="8">Methyl-accepting chemotaxis protein</fullName>
    </submittedName>
</protein>
<keyword evidence="2" id="KW-0812">Transmembrane</keyword>
<dbReference type="InterPro" id="IPR035965">
    <property type="entry name" value="PAS-like_dom_sf"/>
</dbReference>
<dbReference type="SMART" id="SM00283">
    <property type="entry name" value="MA"/>
    <property type="match status" value="1"/>
</dbReference>
<dbReference type="Gene3D" id="1.10.287.950">
    <property type="entry name" value="Methyl-accepting chemotaxis protein"/>
    <property type="match status" value="1"/>
</dbReference>
<keyword evidence="4" id="KW-0472">Membrane</keyword>
<evidence type="ECO:0000256" key="1">
    <source>
        <dbReference type="ARBA" id="ARBA00004141"/>
    </source>
</evidence>
<accession>A0ABY9R0G6</accession>